<sequence length="83" mass="8565">MPEVTIKLPPTIGPGGIGPPGGVGVGGIMLTIEEYLAREIAPKYPAAGATPFDACQAATAVLVIEPKYPVEPPEKLKCPVDVR</sequence>
<reference evidence="1 2" key="1">
    <citation type="journal article" date="2016" name="Nat. Commun.">
        <title>Thousands of microbial genomes shed light on interconnected biogeochemical processes in an aquifer system.</title>
        <authorList>
            <person name="Anantharaman K."/>
            <person name="Brown C.T."/>
            <person name="Hug L.A."/>
            <person name="Sharon I."/>
            <person name="Castelle C.J."/>
            <person name="Probst A.J."/>
            <person name="Thomas B.C."/>
            <person name="Singh A."/>
            <person name="Wilkins M.J."/>
            <person name="Karaoz U."/>
            <person name="Brodie E.L."/>
            <person name="Williams K.H."/>
            <person name="Hubbard S.S."/>
            <person name="Banfield J.F."/>
        </authorList>
    </citation>
    <scope>NUCLEOTIDE SEQUENCE [LARGE SCALE GENOMIC DNA]</scope>
</reference>
<name>A0A1F5X594_9BACT</name>
<dbReference type="AlphaFoldDB" id="A0A1F5X594"/>
<proteinExistence type="predicted"/>
<evidence type="ECO:0000313" key="2">
    <source>
        <dbReference type="Proteomes" id="UP000178046"/>
    </source>
</evidence>
<evidence type="ECO:0000313" key="1">
    <source>
        <dbReference type="EMBL" id="OGF82741.1"/>
    </source>
</evidence>
<dbReference type="Proteomes" id="UP000178046">
    <property type="component" value="Unassembled WGS sequence"/>
</dbReference>
<accession>A0A1F5X594</accession>
<gene>
    <name evidence="1" type="ORF">A2924_01725</name>
</gene>
<dbReference type="EMBL" id="MFIA01000019">
    <property type="protein sequence ID" value="OGF82741.1"/>
    <property type="molecule type" value="Genomic_DNA"/>
</dbReference>
<protein>
    <submittedName>
        <fullName evidence="1">Uncharacterized protein</fullName>
    </submittedName>
</protein>
<comment type="caution">
    <text evidence="1">The sequence shown here is derived from an EMBL/GenBank/DDBJ whole genome shotgun (WGS) entry which is preliminary data.</text>
</comment>
<organism evidence="1 2">
    <name type="scientific">Candidatus Giovannonibacteria bacterium RIFCSPLOWO2_01_FULL_44_16</name>
    <dbReference type="NCBI Taxonomy" id="1798348"/>
    <lineage>
        <taxon>Bacteria</taxon>
        <taxon>Candidatus Giovannoniibacteriota</taxon>
    </lineage>
</organism>